<dbReference type="InterPro" id="IPR010978">
    <property type="entry name" value="tRNA-bd_arm"/>
</dbReference>
<dbReference type="InterPro" id="IPR004529">
    <property type="entry name" value="Phe-tRNA-synth_IIc_asu"/>
</dbReference>
<dbReference type="GO" id="GO:0006432">
    <property type="term" value="P:phenylalanyl-tRNA aminoacylation"/>
    <property type="evidence" value="ECO:0007669"/>
    <property type="project" value="InterPro"/>
</dbReference>
<evidence type="ECO:0000313" key="14">
    <source>
        <dbReference type="Proteomes" id="UP001224428"/>
    </source>
</evidence>
<keyword evidence="5" id="KW-0479">Metal-binding</keyword>
<feature type="domain" description="Aminoacyl-transfer RNA synthetases class-II family profile" evidence="12">
    <location>
        <begin position="177"/>
        <end position="292"/>
    </location>
</feature>
<reference evidence="13" key="1">
    <citation type="submission" date="2023-05" db="EMBL/GenBank/DDBJ databases">
        <title>Mycoplasma phocimorsus sp. nov., isolated from Scandinavian patients with seal finger or septic arthritis after contact with seals.</title>
        <authorList>
            <person name="Skafte-Holm A."/>
            <person name="Pedersen T.R."/>
            <person name="Froelund M."/>
            <person name="Stegger M."/>
            <person name="Qvortrup K."/>
            <person name="Michaels D.L."/>
            <person name="Brown D.R."/>
            <person name="Jensen J.S."/>
        </authorList>
    </citation>
    <scope>NUCLEOTIDE SEQUENCE</scope>
    <source>
        <strain evidence="13">M5725</strain>
    </source>
</reference>
<dbReference type="AlphaFoldDB" id="A0AAJ1UWR8"/>
<dbReference type="InterPro" id="IPR045864">
    <property type="entry name" value="aa-tRNA-synth_II/BPL/LPL"/>
</dbReference>
<keyword evidence="4 13" id="KW-0436">Ligase</keyword>
<dbReference type="PROSITE" id="PS50862">
    <property type="entry name" value="AA_TRNA_LIGASE_II"/>
    <property type="match status" value="1"/>
</dbReference>
<evidence type="ECO:0000256" key="11">
    <source>
        <dbReference type="ARBA" id="ARBA00049255"/>
    </source>
</evidence>
<evidence type="ECO:0000256" key="8">
    <source>
        <dbReference type="ARBA" id="ARBA00022842"/>
    </source>
</evidence>
<comment type="subcellular location">
    <subcellularLocation>
        <location evidence="1">Cytoplasm</location>
    </subcellularLocation>
</comment>
<proteinExistence type="predicted"/>
<dbReference type="RefSeq" id="WP_283823886.1">
    <property type="nucleotide sequence ID" value="NZ_JASDAY010000035.1"/>
</dbReference>
<evidence type="ECO:0000256" key="10">
    <source>
        <dbReference type="ARBA" id="ARBA00023146"/>
    </source>
</evidence>
<keyword evidence="7" id="KW-0067">ATP-binding</keyword>
<evidence type="ECO:0000256" key="3">
    <source>
        <dbReference type="ARBA" id="ARBA00022490"/>
    </source>
</evidence>
<dbReference type="GO" id="GO:0005737">
    <property type="term" value="C:cytoplasm"/>
    <property type="evidence" value="ECO:0007669"/>
    <property type="project" value="UniProtKB-SubCell"/>
</dbReference>
<dbReference type="SUPFAM" id="SSF46589">
    <property type="entry name" value="tRNA-binding arm"/>
    <property type="match status" value="1"/>
</dbReference>
<evidence type="ECO:0000256" key="4">
    <source>
        <dbReference type="ARBA" id="ARBA00022598"/>
    </source>
</evidence>
<keyword evidence="10" id="KW-0030">Aminoacyl-tRNA synthetase</keyword>
<evidence type="ECO:0000256" key="1">
    <source>
        <dbReference type="ARBA" id="ARBA00004496"/>
    </source>
</evidence>
<keyword evidence="8" id="KW-0460">Magnesium</keyword>
<dbReference type="EC" id="6.1.1.20" evidence="2"/>
<dbReference type="Pfam" id="PF02912">
    <property type="entry name" value="Phe_tRNA-synt_N"/>
    <property type="match status" value="1"/>
</dbReference>
<gene>
    <name evidence="13" type="primary">pheS</name>
    <name evidence="13" type="ORF">QLQ80_02515</name>
</gene>
<dbReference type="PANTHER" id="PTHR11538:SF41">
    <property type="entry name" value="PHENYLALANINE--TRNA LIGASE, MITOCHONDRIAL"/>
    <property type="match status" value="1"/>
</dbReference>
<dbReference type="CDD" id="cd00496">
    <property type="entry name" value="PheRS_alpha_core"/>
    <property type="match status" value="1"/>
</dbReference>
<evidence type="ECO:0000256" key="6">
    <source>
        <dbReference type="ARBA" id="ARBA00022741"/>
    </source>
</evidence>
<evidence type="ECO:0000256" key="2">
    <source>
        <dbReference type="ARBA" id="ARBA00012814"/>
    </source>
</evidence>
<dbReference type="InterPro" id="IPR002319">
    <property type="entry name" value="Phenylalanyl-tRNA_Synthase"/>
</dbReference>
<accession>A0AAJ1UWR8</accession>
<evidence type="ECO:0000256" key="5">
    <source>
        <dbReference type="ARBA" id="ARBA00022723"/>
    </source>
</evidence>
<dbReference type="Proteomes" id="UP001224428">
    <property type="component" value="Unassembled WGS sequence"/>
</dbReference>
<dbReference type="NCBIfam" id="TIGR00468">
    <property type="entry name" value="pheS"/>
    <property type="match status" value="1"/>
</dbReference>
<dbReference type="InterPro" id="IPR006195">
    <property type="entry name" value="aa-tRNA-synth_II"/>
</dbReference>
<dbReference type="InterPro" id="IPR004188">
    <property type="entry name" value="Phe-tRNA_ligase_II_N"/>
</dbReference>
<name>A0AAJ1UWR8_9MOLU</name>
<dbReference type="Gene3D" id="3.30.930.10">
    <property type="entry name" value="Bira Bifunctional Protein, Domain 2"/>
    <property type="match status" value="1"/>
</dbReference>
<dbReference type="PANTHER" id="PTHR11538">
    <property type="entry name" value="PHENYLALANYL-TRNA SYNTHETASE"/>
    <property type="match status" value="1"/>
</dbReference>
<evidence type="ECO:0000256" key="9">
    <source>
        <dbReference type="ARBA" id="ARBA00022917"/>
    </source>
</evidence>
<dbReference type="GO" id="GO:0046872">
    <property type="term" value="F:metal ion binding"/>
    <property type="evidence" value="ECO:0007669"/>
    <property type="project" value="UniProtKB-KW"/>
</dbReference>
<keyword evidence="14" id="KW-1185">Reference proteome</keyword>
<dbReference type="GO" id="GO:0000049">
    <property type="term" value="F:tRNA binding"/>
    <property type="evidence" value="ECO:0007669"/>
    <property type="project" value="InterPro"/>
</dbReference>
<comment type="caution">
    <text evidence="13">The sequence shown here is derived from an EMBL/GenBank/DDBJ whole genome shotgun (WGS) entry which is preliminary data.</text>
</comment>
<sequence length="316" mass="36951">MEIKLENIKTLEDLKNAKNKVYGPGSEIANLKNSIKSVSIEERKIIGKKLSELNAYYEHLFQQAAINVEENRINELMENDKIDMFEPVNLIGSIHPLKLIENRLRTWFLNHNYYESKYSEIESDLYNFERLNITKDHPARDMQDSLYIDEETLLRTHNTGMSARELEINKNKSFYSYAIGKVYRNDEDDATHSHQFTQLDFVGVGEISFSQLIETLKDLLTYVLETNIEIRLRPSYFPFTEPSVEVDVWYNNCWIEILGAGMVHPEVMKAAGYTNNMNGFAAGLGIERIAMIKYNIKDIREFYINDLRFLNQFKNK</sequence>
<evidence type="ECO:0000256" key="7">
    <source>
        <dbReference type="ARBA" id="ARBA00022840"/>
    </source>
</evidence>
<keyword evidence="9" id="KW-0648">Protein biosynthesis</keyword>
<evidence type="ECO:0000313" key="13">
    <source>
        <dbReference type="EMBL" id="MDJ1645942.1"/>
    </source>
</evidence>
<dbReference type="SUPFAM" id="SSF55681">
    <property type="entry name" value="Class II aaRS and biotin synthetases"/>
    <property type="match status" value="1"/>
</dbReference>
<dbReference type="GO" id="GO:0005524">
    <property type="term" value="F:ATP binding"/>
    <property type="evidence" value="ECO:0007669"/>
    <property type="project" value="UniProtKB-KW"/>
</dbReference>
<organism evidence="13 14">
    <name type="scientific">Mycoplasma phocimorsus</name>
    <dbReference type="NCBI Taxonomy" id="3045839"/>
    <lineage>
        <taxon>Bacteria</taxon>
        <taxon>Bacillati</taxon>
        <taxon>Mycoplasmatota</taxon>
        <taxon>Mollicutes</taxon>
        <taxon>Mycoplasmataceae</taxon>
        <taxon>Mycoplasma</taxon>
    </lineage>
</organism>
<evidence type="ECO:0000259" key="12">
    <source>
        <dbReference type="PROSITE" id="PS50862"/>
    </source>
</evidence>
<protein>
    <recommendedName>
        <fullName evidence="2">phenylalanine--tRNA ligase</fullName>
        <ecNumber evidence="2">6.1.1.20</ecNumber>
    </recommendedName>
</protein>
<dbReference type="GO" id="GO:0004826">
    <property type="term" value="F:phenylalanine-tRNA ligase activity"/>
    <property type="evidence" value="ECO:0007669"/>
    <property type="project" value="UniProtKB-EC"/>
</dbReference>
<comment type="catalytic activity">
    <reaction evidence="11">
        <text>tRNA(Phe) + L-phenylalanine + ATP = L-phenylalanyl-tRNA(Phe) + AMP + diphosphate + H(+)</text>
        <dbReference type="Rhea" id="RHEA:19413"/>
        <dbReference type="Rhea" id="RHEA-COMP:9668"/>
        <dbReference type="Rhea" id="RHEA-COMP:9699"/>
        <dbReference type="ChEBI" id="CHEBI:15378"/>
        <dbReference type="ChEBI" id="CHEBI:30616"/>
        <dbReference type="ChEBI" id="CHEBI:33019"/>
        <dbReference type="ChEBI" id="CHEBI:58095"/>
        <dbReference type="ChEBI" id="CHEBI:78442"/>
        <dbReference type="ChEBI" id="CHEBI:78531"/>
        <dbReference type="ChEBI" id="CHEBI:456215"/>
        <dbReference type="EC" id="6.1.1.20"/>
    </reaction>
</comment>
<dbReference type="Pfam" id="PF01409">
    <property type="entry name" value="tRNA-synt_2d"/>
    <property type="match status" value="1"/>
</dbReference>
<dbReference type="EMBL" id="JASDDP010000023">
    <property type="protein sequence ID" value="MDJ1645942.1"/>
    <property type="molecule type" value="Genomic_DNA"/>
</dbReference>
<keyword evidence="3" id="KW-0963">Cytoplasm</keyword>
<keyword evidence="6" id="KW-0547">Nucleotide-binding</keyword>